<dbReference type="GO" id="GO:0098542">
    <property type="term" value="P:defense response to other organism"/>
    <property type="evidence" value="ECO:0007669"/>
    <property type="project" value="TreeGrafter"/>
</dbReference>
<dbReference type="InterPro" id="IPR027417">
    <property type="entry name" value="P-loop_NTPase"/>
</dbReference>
<dbReference type="InterPro" id="IPR055414">
    <property type="entry name" value="LRR_R13L4/SHOC2-like"/>
</dbReference>
<feature type="domain" description="NB-ARC" evidence="3">
    <location>
        <begin position="170"/>
        <end position="354"/>
    </location>
</feature>
<dbReference type="EMBL" id="MU089629">
    <property type="protein sequence ID" value="KAF7850254.1"/>
    <property type="molecule type" value="Genomic_DNA"/>
</dbReference>
<dbReference type="PANTHER" id="PTHR23155:SF1205">
    <property type="entry name" value="DISEASE RESISTANCE PROTEIN RPM1"/>
    <property type="match status" value="1"/>
</dbReference>
<dbReference type="Gramene" id="rna-gnl|WGS:JABURB|Cocit.L5687.1">
    <property type="protein sequence ID" value="cds-KAF7850254.1"/>
    <property type="gene ID" value="gene-BT93_L5687"/>
</dbReference>
<name>A0A8T0CSW3_CORYI</name>
<feature type="domain" description="Disease resistance R13L4/SHOC-2-like LRR" evidence="4">
    <location>
        <begin position="573"/>
        <end position="890"/>
    </location>
</feature>
<dbReference type="InterPro" id="IPR032675">
    <property type="entry name" value="LRR_dom_sf"/>
</dbReference>
<evidence type="ECO:0000256" key="2">
    <source>
        <dbReference type="ARBA" id="ARBA00022821"/>
    </source>
</evidence>
<dbReference type="Pfam" id="PF00931">
    <property type="entry name" value="NB-ARC"/>
    <property type="match status" value="1"/>
</dbReference>
<dbReference type="Proteomes" id="UP000806378">
    <property type="component" value="Unassembled WGS sequence"/>
</dbReference>
<dbReference type="GO" id="GO:0043531">
    <property type="term" value="F:ADP binding"/>
    <property type="evidence" value="ECO:0007669"/>
    <property type="project" value="InterPro"/>
</dbReference>
<evidence type="ECO:0000256" key="1">
    <source>
        <dbReference type="ARBA" id="ARBA00022737"/>
    </source>
</evidence>
<dbReference type="Pfam" id="PF23598">
    <property type="entry name" value="LRR_14"/>
    <property type="match status" value="1"/>
</dbReference>
<dbReference type="PANTHER" id="PTHR23155">
    <property type="entry name" value="DISEASE RESISTANCE PROTEIN RP"/>
    <property type="match status" value="1"/>
</dbReference>
<dbReference type="InterPro" id="IPR002182">
    <property type="entry name" value="NB-ARC"/>
</dbReference>
<dbReference type="Gene3D" id="3.80.10.10">
    <property type="entry name" value="Ribonuclease Inhibitor"/>
    <property type="match status" value="2"/>
</dbReference>
<organism evidence="5 6">
    <name type="scientific">Corymbia citriodora subsp. variegata</name>
    <dbReference type="NCBI Taxonomy" id="360336"/>
    <lineage>
        <taxon>Eukaryota</taxon>
        <taxon>Viridiplantae</taxon>
        <taxon>Streptophyta</taxon>
        <taxon>Embryophyta</taxon>
        <taxon>Tracheophyta</taxon>
        <taxon>Spermatophyta</taxon>
        <taxon>Magnoliopsida</taxon>
        <taxon>eudicotyledons</taxon>
        <taxon>Gunneridae</taxon>
        <taxon>Pentapetalae</taxon>
        <taxon>rosids</taxon>
        <taxon>malvids</taxon>
        <taxon>Myrtales</taxon>
        <taxon>Myrtaceae</taxon>
        <taxon>Myrtoideae</taxon>
        <taxon>Eucalypteae</taxon>
        <taxon>Corymbia</taxon>
    </lineage>
</organism>
<gene>
    <name evidence="5" type="ORF">BT93_L5687</name>
</gene>
<evidence type="ECO:0000259" key="3">
    <source>
        <dbReference type="Pfam" id="PF00931"/>
    </source>
</evidence>
<dbReference type="SUPFAM" id="SSF52058">
    <property type="entry name" value="L domain-like"/>
    <property type="match status" value="1"/>
</dbReference>
<comment type="caution">
    <text evidence="5">The sequence shown here is derived from an EMBL/GenBank/DDBJ whole genome shotgun (WGS) entry which is preliminary data.</text>
</comment>
<keyword evidence="2" id="KW-0611">Plant defense</keyword>
<reference evidence="5" key="1">
    <citation type="submission" date="2020-05" db="EMBL/GenBank/DDBJ databases">
        <title>WGS assembly of Corymbia citriodora subspecies variegata.</title>
        <authorList>
            <person name="Barry K."/>
            <person name="Hundley H."/>
            <person name="Shu S."/>
            <person name="Jenkins J."/>
            <person name="Grimwood J."/>
            <person name="Baten A."/>
        </authorList>
    </citation>
    <scope>NUCLEOTIDE SEQUENCE</scope>
    <source>
        <strain evidence="5">CV2-018</strain>
    </source>
</reference>
<sequence>MSMVEEAALDALGRLILTLWENFQQELSVTSKAKLEKEDLQRWEAAIHDCLKEARSVEVPSETLKAGIDEMQEFLSASESAINDYMRFAREGNCILACIRNHFNSRNFTNKAKDAKRKLTTCLTTLKTVVDAKQTLHQLQDGHAQARLAGYRSSSIAYSEEKHEVLVGIEEPVEQLFQLLTEDGDSSKSKVIFVHGTQGVGKTSLVGAVLRDERVSTHFKYYVWIKDLRSCESAEDINRALMDADTKIWDLNKNNDQGEQVKLTEAFKRMGKDGNNRSRWVLVLDDASRSDVFKSLKNHFYETRPIVLVTTCISNLASLSESRAGPSDERYVFHEFKHAVLSADDSHNLFCQKMPRKYECASKPRVHFDSILEKCGRLPLAILAMCEHLIHELGGGNSPQFDEWKKWSGSLLFSSLSNYEENSSTRRIITKCMDRFQDVQDCVLYLSIFPLDCPLRYSTLMRLWKAEFSKEEFSTGALKKLVDHNFFQEVKRTSYGKVGTCHVNNLLHQMIISQSINDRFSMIVAGQEGEWPYTIRRLSFHSTPKSEVEGRRVKELISLHIVKEMTPKSMKKLLGYVEKLKVLDLQRHLTKVEKDRSRGSLTFPQEILHLKCLIYLSLRDTKVKKIPDGIGDLEYLETLDLKGTAVSELPDNISKLKRLRHLLVYRSNRHLIAGIDPKHGVKAPPKLKLGDLNLLQKLCMIELDPVKQSKRRRKNKTRRSLLKEIEKLTDLRRLGISTLRNTDVELLCSSIGRMENLEALRLIAAPEEKIDLSFEDLRKIPKTLKRVHLIGCFRKSPNQILSYTGVVKLVLKGSQLNGDPLQHLQKLHNLKHLELQQAFDVTEVRFTAQIFKELRFLGLDKIDSLQSIIVDEEALPTLETLFLARCESLKTVLPDIACLKELKCLKLYGMPEKFKRAVRGNGNVPAHMKVEYKEWKDETVEEAIVWPTNSARLSTS</sequence>
<dbReference type="Gene3D" id="1.10.10.10">
    <property type="entry name" value="Winged helix-like DNA-binding domain superfamily/Winged helix DNA-binding domain"/>
    <property type="match status" value="1"/>
</dbReference>
<evidence type="ECO:0000259" key="4">
    <source>
        <dbReference type="Pfam" id="PF23598"/>
    </source>
</evidence>
<keyword evidence="1" id="KW-0677">Repeat</keyword>
<dbReference type="Gene3D" id="3.40.50.300">
    <property type="entry name" value="P-loop containing nucleotide triphosphate hydrolases"/>
    <property type="match status" value="1"/>
</dbReference>
<evidence type="ECO:0000313" key="5">
    <source>
        <dbReference type="EMBL" id="KAF7850254.1"/>
    </source>
</evidence>
<dbReference type="SUPFAM" id="SSF52540">
    <property type="entry name" value="P-loop containing nucleoside triphosphate hydrolases"/>
    <property type="match status" value="1"/>
</dbReference>
<keyword evidence="6" id="KW-1185">Reference proteome</keyword>
<dbReference type="InterPro" id="IPR036388">
    <property type="entry name" value="WH-like_DNA-bd_sf"/>
</dbReference>
<protein>
    <submittedName>
        <fullName evidence="5">Uncharacterized protein</fullName>
    </submittedName>
</protein>
<dbReference type="InterPro" id="IPR044974">
    <property type="entry name" value="Disease_R_plants"/>
</dbReference>
<dbReference type="PRINTS" id="PR00364">
    <property type="entry name" value="DISEASERSIST"/>
</dbReference>
<accession>A0A8T0CSW3</accession>
<proteinExistence type="predicted"/>
<evidence type="ECO:0000313" key="6">
    <source>
        <dbReference type="Proteomes" id="UP000806378"/>
    </source>
</evidence>
<dbReference type="AlphaFoldDB" id="A0A8T0CSW3"/>